<evidence type="ECO:0000256" key="2">
    <source>
        <dbReference type="SAM" id="SignalP"/>
    </source>
</evidence>
<dbReference type="EMBL" id="JAZGQO010000001">
    <property type="protein sequence ID" value="KAK6194910.1"/>
    <property type="molecule type" value="Genomic_DNA"/>
</dbReference>
<feature type="compositionally biased region" description="Low complexity" evidence="1">
    <location>
        <begin position="57"/>
        <end position="71"/>
    </location>
</feature>
<evidence type="ECO:0000313" key="4">
    <source>
        <dbReference type="Proteomes" id="UP001347796"/>
    </source>
</evidence>
<sequence>MIMRYYLIPILILECCLLVLSVPTNTVVKPAKKPAVQPYKETDPVVITQVILTPTTKARPPTTPVTTPVAPSKNKTWDKTKPHIYRPPNGKQSTISNITRS</sequence>
<protein>
    <submittedName>
        <fullName evidence="3">Uncharacterized protein</fullName>
    </submittedName>
</protein>
<feature type="chain" id="PRO_5042920310" evidence="2">
    <location>
        <begin position="22"/>
        <end position="101"/>
    </location>
</feature>
<keyword evidence="2" id="KW-0732">Signal</keyword>
<keyword evidence="4" id="KW-1185">Reference proteome</keyword>
<organism evidence="3 4">
    <name type="scientific">Patella caerulea</name>
    <name type="common">Rayed Mediterranean limpet</name>
    <dbReference type="NCBI Taxonomy" id="87958"/>
    <lineage>
        <taxon>Eukaryota</taxon>
        <taxon>Metazoa</taxon>
        <taxon>Spiralia</taxon>
        <taxon>Lophotrochozoa</taxon>
        <taxon>Mollusca</taxon>
        <taxon>Gastropoda</taxon>
        <taxon>Patellogastropoda</taxon>
        <taxon>Patelloidea</taxon>
        <taxon>Patellidae</taxon>
        <taxon>Patella</taxon>
    </lineage>
</organism>
<dbReference type="AlphaFoldDB" id="A0AAN8KAH1"/>
<accession>A0AAN8KAH1</accession>
<feature type="region of interest" description="Disordered" evidence="1">
    <location>
        <begin position="57"/>
        <end position="101"/>
    </location>
</feature>
<proteinExistence type="predicted"/>
<evidence type="ECO:0000313" key="3">
    <source>
        <dbReference type="EMBL" id="KAK6194910.1"/>
    </source>
</evidence>
<feature type="signal peptide" evidence="2">
    <location>
        <begin position="1"/>
        <end position="21"/>
    </location>
</feature>
<reference evidence="3 4" key="1">
    <citation type="submission" date="2024-01" db="EMBL/GenBank/DDBJ databases">
        <title>The genome of the rayed Mediterranean limpet Patella caerulea (Linnaeus, 1758).</title>
        <authorList>
            <person name="Anh-Thu Weber A."/>
            <person name="Halstead-Nussloch G."/>
        </authorList>
    </citation>
    <scope>NUCLEOTIDE SEQUENCE [LARGE SCALE GENOMIC DNA]</scope>
    <source>
        <strain evidence="3">AATW-2023a</strain>
        <tissue evidence="3">Whole specimen</tissue>
    </source>
</reference>
<gene>
    <name evidence="3" type="ORF">SNE40_000442</name>
</gene>
<comment type="caution">
    <text evidence="3">The sequence shown here is derived from an EMBL/GenBank/DDBJ whole genome shotgun (WGS) entry which is preliminary data.</text>
</comment>
<evidence type="ECO:0000256" key="1">
    <source>
        <dbReference type="SAM" id="MobiDB-lite"/>
    </source>
</evidence>
<dbReference type="Proteomes" id="UP001347796">
    <property type="component" value="Unassembled WGS sequence"/>
</dbReference>
<feature type="compositionally biased region" description="Polar residues" evidence="1">
    <location>
        <begin position="90"/>
        <end position="101"/>
    </location>
</feature>
<name>A0AAN8KAH1_PATCE</name>